<proteinExistence type="predicted"/>
<name>A0A812T036_9DINO</name>
<evidence type="ECO:0000313" key="1">
    <source>
        <dbReference type="EMBL" id="CAE7499417.1"/>
    </source>
</evidence>
<accession>A0A812T036</accession>
<gene>
    <name evidence="1" type="ORF">SNEC2469_LOCUS14216</name>
</gene>
<dbReference type="AlphaFoldDB" id="A0A812T036"/>
<reference evidence="1" key="1">
    <citation type="submission" date="2021-02" db="EMBL/GenBank/DDBJ databases">
        <authorList>
            <person name="Dougan E. K."/>
            <person name="Rhodes N."/>
            <person name="Thang M."/>
            <person name="Chan C."/>
        </authorList>
    </citation>
    <scope>NUCLEOTIDE SEQUENCE</scope>
</reference>
<dbReference type="OrthoDB" id="10374761at2759"/>
<comment type="caution">
    <text evidence="1">The sequence shown here is derived from an EMBL/GenBank/DDBJ whole genome shotgun (WGS) entry which is preliminary data.</text>
</comment>
<protein>
    <submittedName>
        <fullName evidence="1">Uncharacterized protein</fullName>
    </submittedName>
</protein>
<keyword evidence="2" id="KW-1185">Reference proteome</keyword>
<organism evidence="1 2">
    <name type="scientific">Symbiodinium necroappetens</name>
    <dbReference type="NCBI Taxonomy" id="1628268"/>
    <lineage>
        <taxon>Eukaryota</taxon>
        <taxon>Sar</taxon>
        <taxon>Alveolata</taxon>
        <taxon>Dinophyceae</taxon>
        <taxon>Suessiales</taxon>
        <taxon>Symbiodiniaceae</taxon>
        <taxon>Symbiodinium</taxon>
    </lineage>
</organism>
<dbReference type="EMBL" id="CAJNJA010022763">
    <property type="protein sequence ID" value="CAE7499417.1"/>
    <property type="molecule type" value="Genomic_DNA"/>
</dbReference>
<evidence type="ECO:0000313" key="2">
    <source>
        <dbReference type="Proteomes" id="UP000601435"/>
    </source>
</evidence>
<dbReference type="Proteomes" id="UP000601435">
    <property type="component" value="Unassembled WGS sequence"/>
</dbReference>
<sequence length="322" mass="35105">MAVLVGSFPTWYLALRRSSSGQAQLLFYHSRITLASHLSAEDSVIASNPVNWDNSRQAWRHVSVVVTPNLASTHNVFFFVDGELASSGYRVVSLIDILEAPYIAPAHRDVFHIGPVNVKRFPELLAAGSKSAREVSQGHVEHTFPDSQRLIYVQDRSKHSHAHQSNTAESRRVHHEALDGLTLGSQISELRRRAACNSPFEQLEGSTCQALPRLTAPNTSSEQSECRTGYELCGALPGICVEACPGTLLRQADCSCDCPPAYFQTWLASAIHLTGSGEVRNATIYDAEHTILGSVGFVALPQRIPLSPDPSQAGTKQGHGTW</sequence>